<sequence>MKKYTSTKRPAGIAQTRLPQSAHAEIRAIARTVDQLEADPIALQRVMQRAGIVTKKGKLTKAFGG</sequence>
<proteinExistence type="predicted"/>
<evidence type="ECO:0000313" key="2">
    <source>
        <dbReference type="EMBL" id="MBK1645102.1"/>
    </source>
</evidence>
<dbReference type="EMBL" id="NRSD01000009">
    <property type="protein sequence ID" value="MBK1645102.1"/>
    <property type="molecule type" value="Genomic_DNA"/>
</dbReference>
<gene>
    <name evidence="2" type="ORF">CKO25_10650</name>
</gene>
<keyword evidence="3" id="KW-1185">Reference proteome</keyword>
<feature type="region of interest" description="Disordered" evidence="1">
    <location>
        <begin position="1"/>
        <end position="20"/>
    </location>
</feature>
<dbReference type="Proteomes" id="UP001138802">
    <property type="component" value="Unassembled WGS sequence"/>
</dbReference>
<evidence type="ECO:0000256" key="1">
    <source>
        <dbReference type="SAM" id="MobiDB-lite"/>
    </source>
</evidence>
<organism evidence="2 3">
    <name type="scientific">Thiocapsa imhoffii</name>
    <dbReference type="NCBI Taxonomy" id="382777"/>
    <lineage>
        <taxon>Bacteria</taxon>
        <taxon>Pseudomonadati</taxon>
        <taxon>Pseudomonadota</taxon>
        <taxon>Gammaproteobacteria</taxon>
        <taxon>Chromatiales</taxon>
        <taxon>Chromatiaceae</taxon>
        <taxon>Thiocapsa</taxon>
    </lineage>
</organism>
<dbReference type="RefSeq" id="WP_200387909.1">
    <property type="nucleotide sequence ID" value="NZ_NRSD01000009.1"/>
</dbReference>
<reference evidence="2 3" key="1">
    <citation type="journal article" date="2020" name="Microorganisms">
        <title>Osmotic Adaptation and Compatible Solute Biosynthesis of Phototrophic Bacteria as Revealed from Genome Analyses.</title>
        <authorList>
            <person name="Imhoff J.F."/>
            <person name="Rahn T."/>
            <person name="Kunzel S."/>
            <person name="Keller A."/>
            <person name="Neulinger S.C."/>
        </authorList>
    </citation>
    <scope>NUCLEOTIDE SEQUENCE [LARGE SCALE GENOMIC DNA]</scope>
    <source>
        <strain evidence="2 3">DSM 21303</strain>
    </source>
</reference>
<dbReference type="AlphaFoldDB" id="A0A9X0WI08"/>
<protein>
    <submittedName>
        <fullName evidence="2">Uncharacterized protein</fullName>
    </submittedName>
</protein>
<name>A0A9X0WI08_9GAMM</name>
<evidence type="ECO:0000313" key="3">
    <source>
        <dbReference type="Proteomes" id="UP001138802"/>
    </source>
</evidence>
<accession>A0A9X0WI08</accession>
<comment type="caution">
    <text evidence="2">The sequence shown here is derived from an EMBL/GenBank/DDBJ whole genome shotgun (WGS) entry which is preliminary data.</text>
</comment>